<reference evidence="5" key="1">
    <citation type="submission" date="2024-04" db="EMBL/GenBank/DDBJ databases">
        <authorList>
            <person name="Shaw F."/>
            <person name="Minotto A."/>
        </authorList>
    </citation>
    <scope>NUCLEOTIDE SEQUENCE [LARGE SCALE GENOMIC DNA]</scope>
</reference>
<feature type="region of interest" description="Disordered" evidence="2">
    <location>
        <begin position="169"/>
        <end position="188"/>
    </location>
</feature>
<gene>
    <name evidence="4" type="ORF">GFSPODELE1_LOCUS4771</name>
</gene>
<evidence type="ECO:0000256" key="2">
    <source>
        <dbReference type="SAM" id="MobiDB-lite"/>
    </source>
</evidence>
<keyword evidence="5" id="KW-1185">Reference proteome</keyword>
<dbReference type="Pfam" id="PF12998">
    <property type="entry name" value="ING"/>
    <property type="match status" value="2"/>
</dbReference>
<evidence type="ECO:0000313" key="4">
    <source>
        <dbReference type="EMBL" id="CAL1703917.1"/>
    </source>
</evidence>
<dbReference type="Gene3D" id="3.30.40.10">
    <property type="entry name" value="Zinc/RING finger domain, C3HC4 (zinc finger)"/>
    <property type="match status" value="2"/>
</dbReference>
<dbReference type="EMBL" id="OZ037946">
    <property type="protein sequence ID" value="CAL1703917.1"/>
    <property type="molecule type" value="Genomic_DNA"/>
</dbReference>
<dbReference type="InterPro" id="IPR013083">
    <property type="entry name" value="Znf_RING/FYVE/PHD"/>
</dbReference>
<feature type="region of interest" description="Disordered" evidence="2">
    <location>
        <begin position="1"/>
        <end position="63"/>
    </location>
</feature>
<feature type="compositionally biased region" description="Basic and acidic residues" evidence="2">
    <location>
        <begin position="337"/>
        <end position="351"/>
    </location>
</feature>
<feature type="region of interest" description="Disordered" evidence="2">
    <location>
        <begin position="334"/>
        <end position="355"/>
    </location>
</feature>
<keyword evidence="1" id="KW-0156">Chromatin regulator</keyword>
<dbReference type="SUPFAM" id="SSF57903">
    <property type="entry name" value="FYVE/PHD zinc finger"/>
    <property type="match status" value="1"/>
</dbReference>
<feature type="compositionally biased region" description="Acidic residues" evidence="2">
    <location>
        <begin position="49"/>
        <end position="58"/>
    </location>
</feature>
<dbReference type="InterPro" id="IPR024610">
    <property type="entry name" value="ING_N_histone-binding"/>
</dbReference>
<protein>
    <recommendedName>
        <fullName evidence="3">Inhibitor of growth protein N-terminal histone-binding domain-containing protein</fullName>
    </recommendedName>
</protein>
<feature type="compositionally biased region" description="Basic residues" evidence="2">
    <location>
        <begin position="1"/>
        <end position="11"/>
    </location>
</feature>
<dbReference type="Proteomes" id="UP001497453">
    <property type="component" value="Chromosome 3"/>
</dbReference>
<evidence type="ECO:0000313" key="5">
    <source>
        <dbReference type="Proteomes" id="UP001497453"/>
    </source>
</evidence>
<dbReference type="Gene3D" id="6.10.140.1740">
    <property type="match status" value="1"/>
</dbReference>
<accession>A0ABP1DBI0</accession>
<name>A0ABP1DBI0_9APHY</name>
<organism evidence="4 5">
    <name type="scientific">Somion occarium</name>
    <dbReference type="NCBI Taxonomy" id="3059160"/>
    <lineage>
        <taxon>Eukaryota</taxon>
        <taxon>Fungi</taxon>
        <taxon>Dikarya</taxon>
        <taxon>Basidiomycota</taxon>
        <taxon>Agaricomycotina</taxon>
        <taxon>Agaricomycetes</taxon>
        <taxon>Polyporales</taxon>
        <taxon>Cerrenaceae</taxon>
        <taxon>Somion</taxon>
    </lineage>
</organism>
<sequence length="459" mass="50982">MPRKGTKRRRSVAFPEVQESNAAEVDSSPEKPIDITDDAEDAQNQNDNAAEDNNEDCDSGNTEKEQEIWDTFREEYFEVLEQLPLSLHRSYALILELDQQVHDYTGILQTALRKYITKRNAIAAKFQKQPKPSISEQVARVPEPAPDAALAQESADGGAGPLEHTDNARAASQVRQPSVPPPLEEPPENTRELLTTIARTSEGVVRASSEKVNVARHAYDLIDRYIRDLDRAIKEEETSLSVGLRPGTHPASIILPEVVVPSLKGARAPRLTQTPVPEELQPEIPALAAEAPKEPEPTPIVVEETTSVEPTSVPPPALLKRKIRTSKRVAEAAVAEGRGRSLEKPPEEKEPTAAPVTRSLKLTVPPLASVAPQIELPTDPNEPRYCYCNQVSYGQMIACDNEEDCKIEWVRSFISLSRHVLRHVCQFHLGCVGVTRPPKGKWYCRDCAPRFQHSKKKSR</sequence>
<dbReference type="CDD" id="cd15587">
    <property type="entry name" value="PHD_Yng1p_like"/>
    <property type="match status" value="1"/>
</dbReference>
<dbReference type="PANTHER" id="PTHR10333">
    <property type="entry name" value="INHIBITOR OF GROWTH PROTEIN"/>
    <property type="match status" value="1"/>
</dbReference>
<dbReference type="InterPro" id="IPR011011">
    <property type="entry name" value="Znf_FYVE_PHD"/>
</dbReference>
<feature type="domain" description="Inhibitor of growth protein N-terminal histone-binding" evidence="3">
    <location>
        <begin position="72"/>
        <end position="236"/>
    </location>
</feature>
<dbReference type="SMART" id="SM01408">
    <property type="entry name" value="ING"/>
    <property type="match status" value="1"/>
</dbReference>
<proteinExistence type="predicted"/>
<dbReference type="PANTHER" id="PTHR10333:SF42">
    <property type="entry name" value="INHIBITOR OF GROWTH PROTEIN 5"/>
    <property type="match status" value="1"/>
</dbReference>
<dbReference type="InterPro" id="IPR028651">
    <property type="entry name" value="ING_fam"/>
</dbReference>
<evidence type="ECO:0000259" key="3">
    <source>
        <dbReference type="SMART" id="SM01408"/>
    </source>
</evidence>
<evidence type="ECO:0000256" key="1">
    <source>
        <dbReference type="ARBA" id="ARBA00022853"/>
    </source>
</evidence>